<name>A0ABP3QB65_9PROT</name>
<protein>
    <recommendedName>
        <fullName evidence="2">EF-hand domain-containing protein</fullName>
    </recommendedName>
</protein>
<keyword evidence="4" id="KW-1185">Reference proteome</keyword>
<reference evidence="4" key="1">
    <citation type="journal article" date="2019" name="Int. J. Syst. Evol. Microbiol.">
        <title>The Global Catalogue of Microorganisms (GCM) 10K type strain sequencing project: providing services to taxonomists for standard genome sequencing and annotation.</title>
        <authorList>
            <consortium name="The Broad Institute Genomics Platform"/>
            <consortium name="The Broad Institute Genome Sequencing Center for Infectious Disease"/>
            <person name="Wu L."/>
            <person name="Ma J."/>
        </authorList>
    </citation>
    <scope>NUCLEOTIDE SEQUENCE [LARGE SCALE GENOMIC DNA]</scope>
    <source>
        <strain evidence="4">JCM 15089</strain>
    </source>
</reference>
<dbReference type="PROSITE" id="PS50222">
    <property type="entry name" value="EF_HAND_2"/>
    <property type="match status" value="1"/>
</dbReference>
<proteinExistence type="predicted"/>
<feature type="compositionally biased region" description="Basic and acidic residues" evidence="1">
    <location>
        <begin position="163"/>
        <end position="178"/>
    </location>
</feature>
<dbReference type="Pfam" id="PF13202">
    <property type="entry name" value="EF-hand_5"/>
    <property type="match status" value="1"/>
</dbReference>
<dbReference type="PROSITE" id="PS51257">
    <property type="entry name" value="PROKAR_LIPOPROTEIN"/>
    <property type="match status" value="1"/>
</dbReference>
<dbReference type="EMBL" id="BAAADD010000011">
    <property type="protein sequence ID" value="GAA0584539.1"/>
    <property type="molecule type" value="Genomic_DNA"/>
</dbReference>
<evidence type="ECO:0000313" key="4">
    <source>
        <dbReference type="Proteomes" id="UP001499951"/>
    </source>
</evidence>
<feature type="compositionally biased region" description="Gly residues" evidence="1">
    <location>
        <begin position="151"/>
        <end position="162"/>
    </location>
</feature>
<gene>
    <name evidence="3" type="ORF">GCM10008942_36820</name>
</gene>
<comment type="caution">
    <text evidence="3">The sequence shown here is derived from an EMBL/GenBank/DDBJ whole genome shotgun (WGS) entry which is preliminary data.</text>
</comment>
<accession>A0ABP3QB65</accession>
<organism evidence="3 4">
    <name type="scientific">Rhizomicrobium electricum</name>
    <dbReference type="NCBI Taxonomy" id="480070"/>
    <lineage>
        <taxon>Bacteria</taxon>
        <taxon>Pseudomonadati</taxon>
        <taxon>Pseudomonadota</taxon>
        <taxon>Alphaproteobacteria</taxon>
        <taxon>Micropepsales</taxon>
        <taxon>Micropepsaceae</taxon>
        <taxon>Rhizomicrobium</taxon>
    </lineage>
</organism>
<dbReference type="Proteomes" id="UP001499951">
    <property type="component" value="Unassembled WGS sequence"/>
</dbReference>
<dbReference type="RefSeq" id="WP_166929073.1">
    <property type="nucleotide sequence ID" value="NZ_BAAADD010000011.1"/>
</dbReference>
<evidence type="ECO:0000313" key="3">
    <source>
        <dbReference type="EMBL" id="GAA0584539.1"/>
    </source>
</evidence>
<feature type="region of interest" description="Disordered" evidence="1">
    <location>
        <begin position="139"/>
        <end position="178"/>
    </location>
</feature>
<sequence>MRVTIVGVSLLCLIVTACGGGRPDFPMPGHREEEWHAPVSQLLLKYVGPDGRLTRTQMEAGLRRDFAVADLNHSGVLEPDEARAVNQQRWNDDRSAVSPLQDWNGDGVIDFSEYAAAARALFNELDPEHTGVLSVNRLRAARGLGPEPGNKGEGGQPSQGGERGGRPDGDRRGPPGGN</sequence>
<dbReference type="Gene3D" id="1.10.238.10">
    <property type="entry name" value="EF-hand"/>
    <property type="match status" value="1"/>
</dbReference>
<evidence type="ECO:0000256" key="1">
    <source>
        <dbReference type="SAM" id="MobiDB-lite"/>
    </source>
</evidence>
<evidence type="ECO:0000259" key="2">
    <source>
        <dbReference type="PROSITE" id="PS50222"/>
    </source>
</evidence>
<dbReference type="InterPro" id="IPR002048">
    <property type="entry name" value="EF_hand_dom"/>
</dbReference>
<feature type="domain" description="EF-hand" evidence="2">
    <location>
        <begin position="102"/>
        <end position="124"/>
    </location>
</feature>
<dbReference type="InterPro" id="IPR011992">
    <property type="entry name" value="EF-hand-dom_pair"/>
</dbReference>
<dbReference type="SUPFAM" id="SSF47473">
    <property type="entry name" value="EF-hand"/>
    <property type="match status" value="1"/>
</dbReference>